<dbReference type="PANTHER" id="PTHR37301">
    <property type="entry name" value="DNA-BINDING PROTEIN-RELATED"/>
    <property type="match status" value="1"/>
</dbReference>
<evidence type="ECO:0000313" key="2">
    <source>
        <dbReference type="EMBL" id="XDV09757.1"/>
    </source>
</evidence>
<organism evidence="2">
    <name type="scientific">Pseudidiomarina sp. PP-1MA</name>
    <dbReference type="NCBI Taxonomy" id="3237706"/>
    <lineage>
        <taxon>Bacteria</taxon>
        <taxon>Pseudomonadati</taxon>
        <taxon>Pseudomonadota</taxon>
        <taxon>Gammaproteobacteria</taxon>
        <taxon>Alteromonadales</taxon>
        <taxon>Idiomarinaceae</taxon>
        <taxon>Pseudidiomarina</taxon>
    </lineage>
</organism>
<dbReference type="InterPro" id="IPR001387">
    <property type="entry name" value="Cro/C1-type_HTH"/>
</dbReference>
<evidence type="ECO:0000259" key="1">
    <source>
        <dbReference type="PROSITE" id="PS50943"/>
    </source>
</evidence>
<dbReference type="GO" id="GO:0003677">
    <property type="term" value="F:DNA binding"/>
    <property type="evidence" value="ECO:0007669"/>
    <property type="project" value="InterPro"/>
</dbReference>
<accession>A0AB39X9L6</accession>
<protein>
    <submittedName>
        <fullName evidence="2">Helix-turn-helix domain-containing protein</fullName>
    </submittedName>
</protein>
<dbReference type="InterPro" id="IPR010982">
    <property type="entry name" value="Lambda_DNA-bd_dom_sf"/>
</dbReference>
<dbReference type="PROSITE" id="PS50943">
    <property type="entry name" value="HTH_CROC1"/>
    <property type="match status" value="1"/>
</dbReference>
<proteinExistence type="predicted"/>
<dbReference type="PANTHER" id="PTHR37301:SF1">
    <property type="entry name" value="DNA-BINDING PROTEIN"/>
    <property type="match status" value="1"/>
</dbReference>
<dbReference type="AlphaFoldDB" id="A0AB39X9L6"/>
<sequence>MIKVHLARMMGERKLNITDVARATNLNRNTVTLLYRETARRVDFETLEALCQFFECEVGDLVEYIEEQ</sequence>
<dbReference type="Gene3D" id="1.10.260.40">
    <property type="entry name" value="lambda repressor-like DNA-binding domains"/>
    <property type="match status" value="1"/>
</dbReference>
<dbReference type="SUPFAM" id="SSF47413">
    <property type="entry name" value="lambda repressor-like DNA-binding domains"/>
    <property type="match status" value="1"/>
</dbReference>
<feature type="domain" description="HTH cro/C1-type" evidence="1">
    <location>
        <begin position="6"/>
        <end position="61"/>
    </location>
</feature>
<gene>
    <name evidence="2" type="ORF">AB8S08_00695</name>
</gene>
<name>A0AB39X9L6_9GAMM</name>
<dbReference type="RefSeq" id="WP_369743064.1">
    <property type="nucleotide sequence ID" value="NZ_CP165718.1"/>
</dbReference>
<reference evidence="2" key="1">
    <citation type="submission" date="2024-07" db="EMBL/GenBank/DDBJ databases">
        <title>Whole genome sequence of bacterial strains from algal surface.</title>
        <authorList>
            <person name="Kumar P."/>
        </authorList>
    </citation>
    <scope>NUCLEOTIDE SEQUENCE</scope>
    <source>
        <strain evidence="2">PP-1MA</strain>
    </source>
</reference>
<dbReference type="EMBL" id="CP165718">
    <property type="protein sequence ID" value="XDV09757.1"/>
    <property type="molecule type" value="Genomic_DNA"/>
</dbReference>
<dbReference type="Pfam" id="PF13443">
    <property type="entry name" value="HTH_26"/>
    <property type="match status" value="1"/>
</dbReference>